<organism evidence="2 3">
    <name type="scientific">Methanobacterium lacus (strain AL-21)</name>
    <dbReference type="NCBI Taxonomy" id="877455"/>
    <lineage>
        <taxon>Archaea</taxon>
        <taxon>Methanobacteriati</taxon>
        <taxon>Methanobacteriota</taxon>
        <taxon>Methanomada group</taxon>
        <taxon>Methanobacteria</taxon>
        <taxon>Methanobacteriales</taxon>
        <taxon>Methanobacteriaceae</taxon>
        <taxon>Methanobacterium</taxon>
    </lineage>
</organism>
<evidence type="ECO:0000256" key="1">
    <source>
        <dbReference type="SAM" id="Phobius"/>
    </source>
</evidence>
<reference evidence="2 3" key="2">
    <citation type="journal article" date="2014" name="Int. J. Syst. Evol. Microbiol.">
        <title>Methanobacterium paludis sp. nov. and a novel strain of Methanobacterium lacus isolated from northern peatlands.</title>
        <authorList>
            <person name="Cadillo-Quiroz H."/>
            <person name="Brauer S.L."/>
            <person name="Goodson N."/>
            <person name="Yavitt J.B."/>
            <person name="Zinder S.H."/>
        </authorList>
    </citation>
    <scope>NUCLEOTIDE SEQUENCE [LARGE SCALE GENOMIC DNA]</scope>
    <source>
        <strain evidence="2 3">AL-21</strain>
    </source>
</reference>
<keyword evidence="1" id="KW-1133">Transmembrane helix</keyword>
<accession>F0TA61</accession>
<gene>
    <name evidence="2" type="ordered locus">Metbo_1789</name>
</gene>
<reference evidence="3" key="1">
    <citation type="submission" date="2011-02" db="EMBL/GenBank/DDBJ databases">
        <title>Complete sequence of Methanobacterium sp. AL-21.</title>
        <authorList>
            <consortium name="US DOE Joint Genome Institute"/>
            <person name="Lucas S."/>
            <person name="Copeland A."/>
            <person name="Lapidus A."/>
            <person name="Cheng J.-F."/>
            <person name="Goodwin L."/>
            <person name="Pitluck S."/>
            <person name="Chertkov O."/>
            <person name="Detter J.C."/>
            <person name="Han C."/>
            <person name="Tapia R."/>
            <person name="Land M."/>
            <person name="Hauser L."/>
            <person name="Kyrpides N."/>
            <person name="Ivanova N."/>
            <person name="Mikhailova N."/>
            <person name="Pagani I."/>
            <person name="Cadillo-Quiroz H."/>
            <person name="Imachi H."/>
            <person name="Zinder S."/>
            <person name="Liu W."/>
            <person name="Woyke T."/>
        </authorList>
    </citation>
    <scope>NUCLEOTIDE SEQUENCE [LARGE SCALE GENOMIC DNA]</scope>
    <source>
        <strain evidence="3">AL-21</strain>
    </source>
</reference>
<evidence type="ECO:0000313" key="2">
    <source>
        <dbReference type="EMBL" id="ADZ10011.1"/>
    </source>
</evidence>
<keyword evidence="3" id="KW-1185">Reference proteome</keyword>
<dbReference type="Proteomes" id="UP000007490">
    <property type="component" value="Chromosome"/>
</dbReference>
<dbReference type="RefSeq" id="WP_013645362.1">
    <property type="nucleotide sequence ID" value="NC_015216.1"/>
</dbReference>
<feature type="transmembrane region" description="Helical" evidence="1">
    <location>
        <begin position="30"/>
        <end position="49"/>
    </location>
</feature>
<keyword evidence="1" id="KW-0472">Membrane</keyword>
<name>F0TA61_METLA</name>
<evidence type="ECO:0000313" key="3">
    <source>
        <dbReference type="Proteomes" id="UP000007490"/>
    </source>
</evidence>
<sequence length="51" mass="5851" precursor="true">MNDSTVGAMMFVLGVVLAILAVAVPGLFYWLFWIVVIILIVYGLYQWLFRK</sequence>
<proteinExistence type="predicted"/>
<dbReference type="AlphaFoldDB" id="F0TA61"/>
<dbReference type="HOGENOM" id="CLU_3094107_0_0_2"/>
<dbReference type="GeneID" id="43500420"/>
<keyword evidence="1" id="KW-0812">Transmembrane</keyword>
<feature type="transmembrane region" description="Helical" evidence="1">
    <location>
        <begin position="7"/>
        <end position="24"/>
    </location>
</feature>
<protein>
    <submittedName>
        <fullName evidence="2">Uncharacterized protein</fullName>
    </submittedName>
</protein>
<dbReference type="KEGG" id="mel:Metbo_1789"/>
<dbReference type="EMBL" id="CP002551">
    <property type="protein sequence ID" value="ADZ10011.1"/>
    <property type="molecule type" value="Genomic_DNA"/>
</dbReference>